<accession>A0A2T7B5T5</accession>
<reference evidence="1" key="1">
    <citation type="submission" date="2016-12" db="EMBL/GenBank/DDBJ databases">
        <title>Analysis of the Molecular Diversity Among Cronobacter Species Isolated from Filth Flies Using a Pan Genomic DNA Microarray.</title>
        <authorList>
            <person name="Pava-Ripoll M."/>
            <person name="Tall B."/>
            <person name="Farber J."/>
            <person name="Fanning S."/>
            <person name="Lehner A."/>
            <person name="Stephan R."/>
            <person name="Pagotto F."/>
            <person name="Iverson C."/>
            <person name="Ziobro G."/>
            <person name="Miller A."/>
            <person name="Pearson R."/>
            <person name="Yan Q."/>
            <person name="Kim M."/>
            <person name="Jeong S."/>
            <person name="Park J."/>
            <person name="Jun S."/>
            <person name="Choi H."/>
            <person name="Chung T."/>
            <person name="Yoo Y."/>
            <person name="Park E."/>
            <person name="Hwang S."/>
            <person name="Lee B."/>
            <person name="Sathyamoorthy V."/>
            <person name="Carter L."/>
            <person name="Mammel M."/>
            <person name="Jackson S."/>
            <person name="Kothary M."/>
            <person name="Patel I."/>
            <person name="Grim C."/>
            <person name="Gopinath G."/>
            <person name="Gangiredla J."/>
            <person name="Chase H."/>
        </authorList>
    </citation>
    <scope>NUCLEOTIDE SEQUENCE [LARGE SCALE GENOMIC DNA]</scope>
    <source>
        <strain evidence="1">MOD1-Sh41s</strain>
    </source>
</reference>
<proteinExistence type="predicted"/>
<dbReference type="EMBL" id="MSAG01000014">
    <property type="protein sequence ID" value="PUX22797.1"/>
    <property type="molecule type" value="Genomic_DNA"/>
</dbReference>
<organism evidence="1">
    <name type="scientific">Cronobacter turicensis</name>
    <dbReference type="NCBI Taxonomy" id="413502"/>
    <lineage>
        <taxon>Bacteria</taxon>
        <taxon>Pseudomonadati</taxon>
        <taxon>Pseudomonadota</taxon>
        <taxon>Gammaproteobacteria</taxon>
        <taxon>Enterobacterales</taxon>
        <taxon>Enterobacteriaceae</taxon>
        <taxon>Cronobacter</taxon>
    </lineage>
</organism>
<name>A0A2T7B5T5_9ENTR</name>
<gene>
    <name evidence="1" type="ORF">BS411_09025</name>
</gene>
<protein>
    <submittedName>
        <fullName evidence="1">Uncharacterized protein</fullName>
    </submittedName>
</protein>
<dbReference type="AlphaFoldDB" id="A0A2T7B5T5"/>
<sequence>MLRKEAHTVNNYGAFLCALRQYVASQQHVSWGFLAYLASLNRHRIKSWLWLTNVSDYRMRCYAVCGVKIRKRVTDDAQCVCPMRMISRYGQTGQRNVVLFLPVPVPNENSTSSCS</sequence>
<evidence type="ECO:0000313" key="1">
    <source>
        <dbReference type="EMBL" id="PUX22797.1"/>
    </source>
</evidence>
<comment type="caution">
    <text evidence="1">The sequence shown here is derived from an EMBL/GenBank/DDBJ whole genome shotgun (WGS) entry which is preliminary data.</text>
</comment>